<evidence type="ECO:0000259" key="3">
    <source>
        <dbReference type="Pfam" id="PF23337"/>
    </source>
</evidence>
<feature type="domain" description="PTHB1 hairpin" evidence="4">
    <location>
        <begin position="544"/>
        <end position="642"/>
    </location>
</feature>
<dbReference type="PANTHER" id="PTHR20991:SF0">
    <property type="entry name" value="PROTEIN PTHB1"/>
    <property type="match status" value="1"/>
</dbReference>
<gene>
    <name evidence="5" type="ORF">KIN20_035501</name>
</gene>
<reference evidence="5" key="1">
    <citation type="submission" date="2021-06" db="EMBL/GenBank/DDBJ databases">
        <title>Parelaphostrongylus tenuis whole genome reference sequence.</title>
        <authorList>
            <person name="Garwood T.J."/>
            <person name="Larsen P.A."/>
            <person name="Fountain-Jones N.M."/>
            <person name="Garbe J.R."/>
            <person name="Macchietto M.G."/>
            <person name="Kania S.A."/>
            <person name="Gerhold R.W."/>
            <person name="Richards J.E."/>
            <person name="Wolf T.M."/>
        </authorList>
    </citation>
    <scope>NUCLEOTIDE SEQUENCE</scope>
    <source>
        <strain evidence="5">MNPRO001-30</strain>
        <tissue evidence="5">Meninges</tissue>
    </source>
</reference>
<dbReference type="GO" id="GO:0016020">
    <property type="term" value="C:membrane"/>
    <property type="evidence" value="ECO:0007669"/>
    <property type="project" value="TreeGrafter"/>
</dbReference>
<evidence type="ECO:0000313" key="6">
    <source>
        <dbReference type="Proteomes" id="UP001196413"/>
    </source>
</evidence>
<organism evidence="5 6">
    <name type="scientific">Parelaphostrongylus tenuis</name>
    <name type="common">Meningeal worm</name>
    <dbReference type="NCBI Taxonomy" id="148309"/>
    <lineage>
        <taxon>Eukaryota</taxon>
        <taxon>Metazoa</taxon>
        <taxon>Ecdysozoa</taxon>
        <taxon>Nematoda</taxon>
        <taxon>Chromadorea</taxon>
        <taxon>Rhabditida</taxon>
        <taxon>Rhabditina</taxon>
        <taxon>Rhabditomorpha</taxon>
        <taxon>Strongyloidea</taxon>
        <taxon>Metastrongylidae</taxon>
        <taxon>Parelaphostrongylus</taxon>
    </lineage>
</organism>
<dbReference type="InterPro" id="IPR026511">
    <property type="entry name" value="PTHB1"/>
</dbReference>
<evidence type="ECO:0000313" key="5">
    <source>
        <dbReference type="EMBL" id="KAJ1373160.1"/>
    </source>
</evidence>
<dbReference type="AlphaFoldDB" id="A0AAD5WKK3"/>
<dbReference type="InterPro" id="IPR028073">
    <property type="entry name" value="PHTB1_N_dom"/>
</dbReference>
<feature type="compositionally biased region" description="Basic and acidic residues" evidence="1">
    <location>
        <begin position="705"/>
        <end position="714"/>
    </location>
</feature>
<feature type="domain" description="PTHB1 N-terminal" evidence="2">
    <location>
        <begin position="2"/>
        <end position="298"/>
    </location>
</feature>
<protein>
    <recommendedName>
        <fullName evidence="7">Protein PTHB1</fullName>
    </recommendedName>
</protein>
<dbReference type="PANTHER" id="PTHR20991">
    <property type="entry name" value="PARATHYROID HORMONE-RESPONSIVE B1 GENE"/>
    <property type="match status" value="1"/>
</dbReference>
<dbReference type="Pfam" id="PF23338">
    <property type="entry name" value="PTHB1_hp"/>
    <property type="match status" value="1"/>
</dbReference>
<name>A0AAD5WKK3_PARTN</name>
<evidence type="ECO:0008006" key="7">
    <source>
        <dbReference type="Google" id="ProtNLM"/>
    </source>
</evidence>
<dbReference type="GO" id="GO:0060271">
    <property type="term" value="P:cilium assembly"/>
    <property type="evidence" value="ECO:0007669"/>
    <property type="project" value="TreeGrafter"/>
</dbReference>
<feature type="domain" description="PTHB1 platform" evidence="3">
    <location>
        <begin position="443"/>
        <end position="540"/>
    </location>
</feature>
<dbReference type="GO" id="GO:0034464">
    <property type="term" value="C:BBSome"/>
    <property type="evidence" value="ECO:0007669"/>
    <property type="project" value="InterPro"/>
</dbReference>
<comment type="caution">
    <text evidence="5">The sequence shown here is derived from an EMBL/GenBank/DDBJ whole genome shotgun (WGS) entry which is preliminary data.</text>
</comment>
<evidence type="ECO:0000256" key="1">
    <source>
        <dbReference type="SAM" id="MobiDB-lite"/>
    </source>
</evidence>
<proteinExistence type="predicted"/>
<evidence type="ECO:0000259" key="2">
    <source>
        <dbReference type="Pfam" id="PF14727"/>
    </source>
</evidence>
<dbReference type="Pfam" id="PF14727">
    <property type="entry name" value="PHTB1_N"/>
    <property type="match status" value="1"/>
</dbReference>
<dbReference type="Pfam" id="PF23337">
    <property type="entry name" value="PTHB1_pf"/>
    <property type="match status" value="1"/>
</dbReference>
<evidence type="ECO:0000259" key="4">
    <source>
        <dbReference type="Pfam" id="PF23338"/>
    </source>
</evidence>
<feature type="region of interest" description="Disordered" evidence="1">
    <location>
        <begin position="694"/>
        <end position="714"/>
    </location>
</feature>
<keyword evidence="6" id="KW-1185">Reference proteome</keyword>
<dbReference type="InterPro" id="IPR055363">
    <property type="entry name" value="PTHB1_hp_dom"/>
</dbReference>
<dbReference type="InterPro" id="IPR055362">
    <property type="entry name" value="PTHB1_pf_dom"/>
</dbReference>
<dbReference type="EMBL" id="JAHQIW010007234">
    <property type="protein sequence ID" value="KAJ1373160.1"/>
    <property type="molecule type" value="Genomic_DNA"/>
</dbReference>
<sequence>MVGCEDGVLTVLDPGGNDKEPVLVSQQVGKPIIDIIIGDFLPTSGPIMAMLSPWGLSYFSMYYDASDLSRTKIEELFSHEMTEHAYNMCLIPSQTTQQILVQSVGCVLTLYQGEQCVFSRSPLPALHPGPLSYCYPSSSLVTSNGGRLHSVKFSLLAGLGNTAKRVTFDWSFHLGDTCIDMAIEDSHSVQPSIICLCRYAVFCFTTGGSVRWQIRLETVGTALMVYNVGKESTSIRFCVATSAHTLLVFADTKLMWNCQTEDTVISLKLSNYNSTYQYVLSMLSTEGRVFIGYLGTEPNLYKVPPLESRFVDFKAKIKEMREIEASIKDIGQAGSEKKSAFVIKCFPGELEKATVEHNVKNDAPVCPLTVSLQGVESAANVKINVRSTMQTTSRQFVIERSGDSGSVKIPFFVGDNMPVSTTVHLAAHCSETQATSFASIRLPLTAMFTEASPERNASYKLTLDSDRPCADLNTLFREFQTENPTSIGFRVHGYDATAAIFTANKSNRYRIQTDYPQLLNVVVTELVERLRDTQGNVQLHANVPMSYITIKLEELVELESKANVEEKVITNRSREIRAIEALVLNRTTNTKPQTFDNIDILYNDAHDQLFTAIDELSSIRVKIQEAQLALSSLFDLAALLLNRDGSEIALNGLFITDTPQSIEERLLWASQVSSDASHAVAILCQQQRKYLPQIKEDGDEANDPDIQHEKDIKS</sequence>
<dbReference type="Proteomes" id="UP001196413">
    <property type="component" value="Unassembled WGS sequence"/>
</dbReference>
<accession>A0AAD5WKK3</accession>